<comment type="caution">
    <text evidence="12">The sequence shown here is derived from an EMBL/GenBank/DDBJ whole genome shotgun (WGS) entry which is preliminary data.</text>
</comment>
<organism evidence="12 13">
    <name type="scientific">Cyanobium gracile UHCC 0139</name>
    <dbReference type="NCBI Taxonomy" id="3110308"/>
    <lineage>
        <taxon>Bacteria</taxon>
        <taxon>Bacillati</taxon>
        <taxon>Cyanobacteriota</taxon>
        <taxon>Cyanophyceae</taxon>
        <taxon>Synechococcales</taxon>
        <taxon>Prochlorococcaceae</taxon>
        <taxon>Cyanobium</taxon>
    </lineage>
</organism>
<keyword evidence="5 9" id="KW-0479">Metal-binding</keyword>
<feature type="binding site" evidence="9">
    <location>
        <position position="231"/>
    </location>
    <ligand>
        <name>substrate</name>
    </ligand>
</feature>
<comment type="catalytic activity">
    <reaction evidence="9 10">
        <text>(S)-dihydroorotate + H2O = N-carbamoyl-L-aspartate + H(+)</text>
        <dbReference type="Rhea" id="RHEA:24296"/>
        <dbReference type="ChEBI" id="CHEBI:15377"/>
        <dbReference type="ChEBI" id="CHEBI:15378"/>
        <dbReference type="ChEBI" id="CHEBI:30864"/>
        <dbReference type="ChEBI" id="CHEBI:32814"/>
        <dbReference type="EC" id="3.5.2.3"/>
    </reaction>
</comment>
<dbReference type="EMBL" id="JAYGHX010000002">
    <property type="protein sequence ID" value="MEA5390357.1"/>
    <property type="molecule type" value="Genomic_DNA"/>
</dbReference>
<dbReference type="HAMAP" id="MF_00219">
    <property type="entry name" value="PyrC_classII"/>
    <property type="match status" value="1"/>
</dbReference>
<dbReference type="PROSITE" id="PS00482">
    <property type="entry name" value="DIHYDROOROTASE_1"/>
    <property type="match status" value="1"/>
</dbReference>
<dbReference type="InterPro" id="IPR002195">
    <property type="entry name" value="Dihydroorotase_CS"/>
</dbReference>
<feature type="modified residue" description="N6-carboxylysine" evidence="9">
    <location>
        <position position="111"/>
    </location>
</feature>
<evidence type="ECO:0000256" key="8">
    <source>
        <dbReference type="ARBA" id="ARBA00022975"/>
    </source>
</evidence>
<dbReference type="SUPFAM" id="SSF51556">
    <property type="entry name" value="Metallo-dependent hydrolases"/>
    <property type="match status" value="1"/>
</dbReference>
<comment type="function">
    <text evidence="1 9">Catalyzes the reversible cyclization of carbamoyl aspartate to dihydroorotate.</text>
</comment>
<feature type="binding site" evidence="9">
    <location>
        <position position="27"/>
    </location>
    <ligand>
        <name>Zn(2+)</name>
        <dbReference type="ChEBI" id="CHEBI:29105"/>
        <label>1</label>
    </ligand>
</feature>
<dbReference type="NCBIfam" id="TIGR00856">
    <property type="entry name" value="pyrC_dimer"/>
    <property type="match status" value="1"/>
</dbReference>
<sequence length="363" mass="39048">MTAAAPPDSVTPPQRLRLRRPDDWHVHLRDGALLQMVAPATARSFARAIVMPNLSPPITTVAAAAAYGARIRAALPDGSHFTPLLTAYLTDTIDPAEIERGHREGVFTACKLYPAHATTNAAAGVTDLARIEAVLAAMERIGMPLLIHGEVTDAEIDIFDREAVFIERHLAPLLSRHPGLKVVLEHITTAESVAFVRQGGANLAATITPHHLHINRNAMFQGGLRPDFYCLPVAKRERHRLALREAATSGEPCFFLGTDSAPHSRSAKESACGCAGIYNAPFALESYAAVFEQEGALDRLEAFASLHGPAFYGLPVNDGHITLVREPHTVPPRLHGNGADGTASTLVPFHAGQVLQWRLADDG</sequence>
<keyword evidence="8 9" id="KW-0665">Pyrimidine biosynthesis</keyword>
<evidence type="ECO:0000259" key="11">
    <source>
        <dbReference type="Pfam" id="PF01979"/>
    </source>
</evidence>
<comment type="cofactor">
    <cofactor evidence="9 10">
        <name>Zn(2+)</name>
        <dbReference type="ChEBI" id="CHEBI:29105"/>
    </cofactor>
    <text evidence="9 10">Binds 2 Zn(2+) ions per subunit.</text>
</comment>
<dbReference type="PANTHER" id="PTHR43137:SF1">
    <property type="entry name" value="DIHYDROOROTASE"/>
    <property type="match status" value="1"/>
</dbReference>
<proteinExistence type="inferred from homology"/>
<dbReference type="Pfam" id="PF01979">
    <property type="entry name" value="Amidohydro_1"/>
    <property type="match status" value="1"/>
</dbReference>
<dbReference type="PROSITE" id="PS00483">
    <property type="entry name" value="DIHYDROOROTASE_2"/>
    <property type="match status" value="1"/>
</dbReference>
<feature type="binding site" evidence="9">
    <location>
        <position position="263"/>
    </location>
    <ligand>
        <name>substrate</name>
    </ligand>
</feature>
<dbReference type="InterPro" id="IPR006680">
    <property type="entry name" value="Amidohydro-rel"/>
</dbReference>
<dbReference type="EC" id="3.5.2.3" evidence="4 9"/>
<feature type="binding site" evidence="9">
    <location>
        <position position="186"/>
    </location>
    <ligand>
        <name>Zn(2+)</name>
        <dbReference type="ChEBI" id="CHEBI:29105"/>
        <label>2</label>
    </ligand>
</feature>
<dbReference type="CDD" id="cd01294">
    <property type="entry name" value="DHOase"/>
    <property type="match status" value="1"/>
</dbReference>
<dbReference type="Gene3D" id="3.20.20.140">
    <property type="entry name" value="Metal-dependent hydrolases"/>
    <property type="match status" value="1"/>
</dbReference>
<evidence type="ECO:0000256" key="3">
    <source>
        <dbReference type="ARBA" id="ARBA00005631"/>
    </source>
</evidence>
<reference evidence="12 13" key="1">
    <citation type="submission" date="2023-12" db="EMBL/GenBank/DDBJ databases">
        <title>Baltic Sea Cyanobacteria.</title>
        <authorList>
            <person name="Delbaje E."/>
            <person name="Fewer D.P."/>
            <person name="Shishido T.K."/>
        </authorList>
    </citation>
    <scope>NUCLEOTIDE SEQUENCE [LARGE SCALE GENOMIC DNA]</scope>
    <source>
        <strain evidence="12 13">UHCC 0139</strain>
    </source>
</reference>
<evidence type="ECO:0000256" key="7">
    <source>
        <dbReference type="ARBA" id="ARBA00022833"/>
    </source>
</evidence>
<evidence type="ECO:0000313" key="12">
    <source>
        <dbReference type="EMBL" id="MEA5390357.1"/>
    </source>
</evidence>
<feature type="binding site" evidence="9">
    <location>
        <position position="275"/>
    </location>
    <ligand>
        <name>substrate</name>
    </ligand>
</feature>
<keyword evidence="7 9" id="KW-0862">Zinc</keyword>
<evidence type="ECO:0000313" key="13">
    <source>
        <dbReference type="Proteomes" id="UP001304461"/>
    </source>
</evidence>
<dbReference type="InterPro" id="IPR004721">
    <property type="entry name" value="DHOdimr"/>
</dbReference>
<feature type="binding site" description="via carbamate group" evidence="9">
    <location>
        <position position="111"/>
    </location>
    <ligand>
        <name>Zn(2+)</name>
        <dbReference type="ChEBI" id="CHEBI:29105"/>
        <label>2</label>
    </ligand>
</feature>
<comment type="pathway">
    <text evidence="2 9 10">Pyrimidine metabolism; UMP biosynthesis via de novo pathway; (S)-dihydroorotate from bicarbonate: step 3/3.</text>
</comment>
<feature type="binding site" evidence="9">
    <location>
        <position position="259"/>
    </location>
    <ligand>
        <name>Zn(2+)</name>
        <dbReference type="ChEBI" id="CHEBI:29105"/>
        <label>1</label>
    </ligand>
</feature>
<evidence type="ECO:0000256" key="9">
    <source>
        <dbReference type="HAMAP-Rule" id="MF_00219"/>
    </source>
</evidence>
<keyword evidence="13" id="KW-1185">Reference proteome</keyword>
<feature type="domain" description="Amidohydrolase-related" evidence="11">
    <location>
        <begin position="23"/>
        <end position="321"/>
    </location>
</feature>
<dbReference type="GO" id="GO:0004151">
    <property type="term" value="F:dihydroorotase activity"/>
    <property type="evidence" value="ECO:0007669"/>
    <property type="project" value="UniProtKB-EC"/>
</dbReference>
<evidence type="ECO:0000256" key="10">
    <source>
        <dbReference type="RuleBase" id="RU003440"/>
    </source>
</evidence>
<feature type="binding site" evidence="9">
    <location>
        <position position="25"/>
    </location>
    <ligand>
        <name>Zn(2+)</name>
        <dbReference type="ChEBI" id="CHEBI:29105"/>
        <label>1</label>
    </ligand>
</feature>
<name>A0ABU5RRH7_9CYAN</name>
<accession>A0ABU5RRH7</accession>
<protein>
    <recommendedName>
        <fullName evidence="4 9">Dihydroorotase</fullName>
        <shortName evidence="9">DHOase</shortName>
        <ecNumber evidence="4 9">3.5.2.3</ecNumber>
    </recommendedName>
</protein>
<feature type="active site" evidence="9">
    <location>
        <position position="259"/>
    </location>
</feature>
<comment type="similarity">
    <text evidence="3 9 10">Belongs to the metallo-dependent hydrolases superfamily. DHOase family. Class II DHOase subfamily.</text>
</comment>
<dbReference type="PIRSF" id="PIRSF001237">
    <property type="entry name" value="DHOdimr"/>
    <property type="match status" value="1"/>
</dbReference>
<evidence type="ECO:0000256" key="1">
    <source>
        <dbReference type="ARBA" id="ARBA00002368"/>
    </source>
</evidence>
<dbReference type="PANTHER" id="PTHR43137">
    <property type="entry name" value="DIHYDROOROTASE"/>
    <property type="match status" value="1"/>
</dbReference>
<feature type="binding site" evidence="9">
    <location>
        <position position="148"/>
    </location>
    <ligand>
        <name>substrate</name>
    </ligand>
</feature>
<dbReference type="InterPro" id="IPR032466">
    <property type="entry name" value="Metal_Hydrolase"/>
</dbReference>
<keyword evidence="6 9" id="KW-0378">Hydrolase</keyword>
<evidence type="ECO:0000256" key="6">
    <source>
        <dbReference type="ARBA" id="ARBA00022801"/>
    </source>
</evidence>
<comment type="subunit">
    <text evidence="9">Homodimer.</text>
</comment>
<dbReference type="Proteomes" id="UP001304461">
    <property type="component" value="Unassembled WGS sequence"/>
</dbReference>
<gene>
    <name evidence="9 12" type="primary">pyrC</name>
    <name evidence="12" type="ORF">VB738_03685</name>
</gene>
<dbReference type="RefSeq" id="WP_323304465.1">
    <property type="nucleotide sequence ID" value="NZ_JAYGHX010000002.1"/>
</dbReference>
<feature type="binding site" evidence="9">
    <location>
        <begin position="27"/>
        <end position="29"/>
    </location>
    <ligand>
        <name>substrate</name>
    </ligand>
</feature>
<feature type="binding site" evidence="9">
    <location>
        <position position="53"/>
    </location>
    <ligand>
        <name>substrate</name>
    </ligand>
</feature>
<evidence type="ECO:0000256" key="5">
    <source>
        <dbReference type="ARBA" id="ARBA00022723"/>
    </source>
</evidence>
<evidence type="ECO:0000256" key="2">
    <source>
        <dbReference type="ARBA" id="ARBA00004880"/>
    </source>
</evidence>
<feature type="binding site" evidence="9">
    <location>
        <position position="148"/>
    </location>
    <ligand>
        <name>Zn(2+)</name>
        <dbReference type="ChEBI" id="CHEBI:29105"/>
        <label>2</label>
    </ligand>
</feature>
<feature type="binding site" description="via carbamate group" evidence="9">
    <location>
        <position position="111"/>
    </location>
    <ligand>
        <name>Zn(2+)</name>
        <dbReference type="ChEBI" id="CHEBI:29105"/>
        <label>1</label>
    </ligand>
</feature>
<evidence type="ECO:0000256" key="4">
    <source>
        <dbReference type="ARBA" id="ARBA00012860"/>
    </source>
</evidence>